<reference evidence="1 2" key="1">
    <citation type="submission" date="2022-05" db="EMBL/GenBank/DDBJ databases">
        <authorList>
            <consortium name="Genoscope - CEA"/>
            <person name="William W."/>
        </authorList>
    </citation>
    <scope>NUCLEOTIDE SEQUENCE [LARGE SCALE GENOMIC DNA]</scope>
</reference>
<evidence type="ECO:0000313" key="1">
    <source>
        <dbReference type="EMBL" id="CAH3171689.1"/>
    </source>
</evidence>
<accession>A0ABN8QXR6</accession>
<gene>
    <name evidence="1" type="ORF">PLOB_00012127</name>
</gene>
<evidence type="ECO:0000313" key="2">
    <source>
        <dbReference type="Proteomes" id="UP001159405"/>
    </source>
</evidence>
<evidence type="ECO:0008006" key="3">
    <source>
        <dbReference type="Google" id="ProtNLM"/>
    </source>
</evidence>
<sequence length="372" mass="42753">MYKRYVDDINVIVGAVEPGAKIAGGMLTIDEESKAQDSHRSKDEMCMELLKEVGNGIHKSIQIEVDYPSRHEDNLMPILDLKMMLSSRSALPMKVKRTVLTQEVLRVLLNCNPEIPWERTVGHVNNMMRRMQYSGYSKGFRYEIVQSALHAYKKIQELDQTGVKPMYRPKEWSQSERRKEKEEKRRSWYRKGNYSSVIFVPATPESSLKRSLDEDVKKSGLRIRIVEKSGMSVKRVLQRSDPFKKKTCERECCFVCRTGGRGPCDSFGVTYEIKCQTCEQKYVGETARSAFTRGKEHLDGMDRDVSQSVLRRHANDCHNGVIPDYVMNVTGVYHGDAMLRQITESIKIRREGSINNKTEWNSITLPQAAIVK</sequence>
<name>A0ABN8QXR6_9CNID</name>
<comment type="caution">
    <text evidence="1">The sequence shown here is derived from an EMBL/GenBank/DDBJ whole genome shotgun (WGS) entry which is preliminary data.</text>
</comment>
<dbReference type="EMBL" id="CALNXK010000166">
    <property type="protein sequence ID" value="CAH3171689.1"/>
    <property type="molecule type" value="Genomic_DNA"/>
</dbReference>
<dbReference type="Proteomes" id="UP001159405">
    <property type="component" value="Unassembled WGS sequence"/>
</dbReference>
<organism evidence="1 2">
    <name type="scientific">Porites lobata</name>
    <dbReference type="NCBI Taxonomy" id="104759"/>
    <lineage>
        <taxon>Eukaryota</taxon>
        <taxon>Metazoa</taxon>
        <taxon>Cnidaria</taxon>
        <taxon>Anthozoa</taxon>
        <taxon>Hexacorallia</taxon>
        <taxon>Scleractinia</taxon>
        <taxon>Fungiina</taxon>
        <taxon>Poritidae</taxon>
        <taxon>Porites</taxon>
    </lineage>
</organism>
<proteinExistence type="predicted"/>
<keyword evidence="2" id="KW-1185">Reference proteome</keyword>
<protein>
    <recommendedName>
        <fullName evidence="3">Reverse transcriptase</fullName>
    </recommendedName>
</protein>